<evidence type="ECO:0000256" key="4">
    <source>
        <dbReference type="ARBA" id="ARBA00022490"/>
    </source>
</evidence>
<evidence type="ECO:0000256" key="9">
    <source>
        <dbReference type="ARBA" id="ARBA00023125"/>
    </source>
</evidence>
<dbReference type="PANTHER" id="PTHR38839">
    <property type="entry name" value="TRANSCRIPTIONAL REGULATOR WHID-RELATED"/>
    <property type="match status" value="1"/>
</dbReference>
<proteinExistence type="inferred from homology"/>
<feature type="binding site" evidence="12">
    <location>
        <position position="87"/>
    </location>
    <ligand>
        <name>[4Fe-4S] cluster</name>
        <dbReference type="ChEBI" id="CHEBI:49883"/>
    </ligand>
</feature>
<evidence type="ECO:0000256" key="7">
    <source>
        <dbReference type="ARBA" id="ARBA00023014"/>
    </source>
</evidence>
<evidence type="ECO:0000256" key="2">
    <source>
        <dbReference type="ARBA" id="ARBA00006597"/>
    </source>
</evidence>
<dbReference type="Pfam" id="PF02467">
    <property type="entry name" value="Whib"/>
    <property type="match status" value="1"/>
</dbReference>
<evidence type="ECO:0000256" key="3">
    <source>
        <dbReference type="ARBA" id="ARBA00022485"/>
    </source>
</evidence>
<comment type="PTM">
    <text evidence="12">The Fe-S cluster can be nitrosylated by nitric oxide (NO).</text>
</comment>
<evidence type="ECO:0000256" key="8">
    <source>
        <dbReference type="ARBA" id="ARBA00023015"/>
    </source>
</evidence>
<feature type="domain" description="4Fe-4S Wbl-type" evidence="14">
    <location>
        <begin position="53"/>
        <end position="117"/>
    </location>
</feature>
<evidence type="ECO:0000256" key="5">
    <source>
        <dbReference type="ARBA" id="ARBA00022723"/>
    </source>
</evidence>
<evidence type="ECO:0000256" key="11">
    <source>
        <dbReference type="ARBA" id="ARBA00023163"/>
    </source>
</evidence>
<name>A0ABZ2PI64_9NOCA</name>
<comment type="PTM">
    <text evidence="12">Upon Fe-S cluster removal intramolecular disulfide bonds are formed.</text>
</comment>
<keyword evidence="7 12" id="KW-0411">Iron-sulfur</keyword>
<reference evidence="15 16" key="1">
    <citation type="submission" date="2024-03" db="EMBL/GenBank/DDBJ databases">
        <title>Natural products discovery in diverse microorganisms through a two-stage MS feature dereplication strategy.</title>
        <authorList>
            <person name="Zhang R."/>
        </authorList>
    </citation>
    <scope>NUCLEOTIDE SEQUENCE [LARGE SCALE GENOMIC DNA]</scope>
    <source>
        <strain evidence="15 16">18930</strain>
    </source>
</reference>
<evidence type="ECO:0000256" key="13">
    <source>
        <dbReference type="SAM" id="MobiDB-lite"/>
    </source>
</evidence>
<dbReference type="InterPro" id="IPR034768">
    <property type="entry name" value="4FE4S_WBL"/>
</dbReference>
<dbReference type="InterPro" id="IPR003482">
    <property type="entry name" value="Whib"/>
</dbReference>
<keyword evidence="6 12" id="KW-0408">Iron</keyword>
<feature type="binding site" evidence="12">
    <location>
        <position position="84"/>
    </location>
    <ligand>
        <name>[4Fe-4S] cluster</name>
        <dbReference type="ChEBI" id="CHEBI:49883"/>
    </ligand>
</feature>
<keyword evidence="3 12" id="KW-0004">4Fe-4S</keyword>
<dbReference type="HAMAP" id="MF_01479">
    <property type="entry name" value="WhiB"/>
    <property type="match status" value="1"/>
</dbReference>
<evidence type="ECO:0000259" key="14">
    <source>
        <dbReference type="PROSITE" id="PS51674"/>
    </source>
</evidence>
<keyword evidence="8 12" id="KW-0805">Transcription regulation</keyword>
<sequence length="156" mass="17252">MRTNHELRLDRTPDCEFARSAQPEEEKILRTPIVEQKLPPPLSSNWEWQRLARCRSMPVSIFFPPRGLRGHTLRYHEEEAKAVCALCEVVEECRQHALACPEPHGVWGGLSAAERVDLCQREGSAAGCGTAAGCDSAAESSGGSSVDRNVPLTEWN</sequence>
<keyword evidence="11 12" id="KW-0804">Transcription</keyword>
<protein>
    <recommendedName>
        <fullName evidence="12">Transcriptional regulator WhiB</fullName>
    </recommendedName>
</protein>
<evidence type="ECO:0000313" key="15">
    <source>
        <dbReference type="EMBL" id="WXG68852.1"/>
    </source>
</evidence>
<comment type="subcellular location">
    <subcellularLocation>
        <location evidence="1 12">Cytoplasm</location>
    </subcellularLocation>
</comment>
<feature type="region of interest" description="Disordered" evidence="13">
    <location>
        <begin position="134"/>
        <end position="156"/>
    </location>
</feature>
<keyword evidence="9 12" id="KW-0238">DNA-binding</keyword>
<evidence type="ECO:0000313" key="16">
    <source>
        <dbReference type="Proteomes" id="UP001432000"/>
    </source>
</evidence>
<dbReference type="EMBL" id="CP147846">
    <property type="protein sequence ID" value="WXG68852.1"/>
    <property type="molecule type" value="Genomic_DNA"/>
</dbReference>
<organism evidence="15 16">
    <name type="scientific">Rhodococcus sovatensis</name>
    <dbReference type="NCBI Taxonomy" id="1805840"/>
    <lineage>
        <taxon>Bacteria</taxon>
        <taxon>Bacillati</taxon>
        <taxon>Actinomycetota</taxon>
        <taxon>Actinomycetes</taxon>
        <taxon>Mycobacteriales</taxon>
        <taxon>Nocardiaceae</taxon>
        <taxon>Rhodococcus</taxon>
    </lineage>
</organism>
<evidence type="ECO:0000256" key="1">
    <source>
        <dbReference type="ARBA" id="ARBA00004496"/>
    </source>
</evidence>
<comment type="function">
    <text evidence="12">Acts as a transcriptional regulator. Probably redox-responsive. The apo- but not holo-form probably binds DNA.</text>
</comment>
<feature type="binding site" evidence="12">
    <location>
        <position position="54"/>
    </location>
    <ligand>
        <name>[4Fe-4S] cluster</name>
        <dbReference type="ChEBI" id="CHEBI:49883"/>
    </ligand>
</feature>
<keyword evidence="5 12" id="KW-0479">Metal-binding</keyword>
<evidence type="ECO:0000256" key="10">
    <source>
        <dbReference type="ARBA" id="ARBA00023157"/>
    </source>
</evidence>
<dbReference type="Proteomes" id="UP001432000">
    <property type="component" value="Chromosome"/>
</dbReference>
<comment type="cofactor">
    <cofactor evidence="12">
        <name>[4Fe-4S] cluster</name>
        <dbReference type="ChEBI" id="CHEBI:49883"/>
    </cofactor>
    <text evidence="12">Binds 1 [4Fe-4S] cluster per subunit. Following nitrosylation of the [4Fe-4S] cluster binds 1 [4Fe-8(NO)] cluster per subunit.</text>
</comment>
<evidence type="ECO:0000256" key="6">
    <source>
        <dbReference type="ARBA" id="ARBA00023004"/>
    </source>
</evidence>
<dbReference type="PROSITE" id="PS51674">
    <property type="entry name" value="4FE4S_WBL"/>
    <property type="match status" value="1"/>
</dbReference>
<keyword evidence="10 12" id="KW-1015">Disulfide bond</keyword>
<accession>A0ABZ2PI64</accession>
<gene>
    <name evidence="12" type="primary">whiB</name>
    <name evidence="15" type="ORF">WDS16_27345</name>
</gene>
<dbReference type="PANTHER" id="PTHR38839:SF5">
    <property type="entry name" value="TRANSCRIPTIONAL REGULATOR WHID"/>
    <property type="match status" value="1"/>
</dbReference>
<feature type="binding site" evidence="12">
    <location>
        <position position="93"/>
    </location>
    <ligand>
        <name>[4Fe-4S] cluster</name>
        <dbReference type="ChEBI" id="CHEBI:49883"/>
    </ligand>
</feature>
<comment type="similarity">
    <text evidence="2 12">Belongs to the WhiB family.</text>
</comment>
<keyword evidence="16" id="KW-1185">Reference proteome</keyword>
<keyword evidence="4 12" id="KW-0963">Cytoplasm</keyword>
<evidence type="ECO:0000256" key="12">
    <source>
        <dbReference type="HAMAP-Rule" id="MF_01479"/>
    </source>
</evidence>
<dbReference type="RefSeq" id="WP_338889313.1">
    <property type="nucleotide sequence ID" value="NZ_CP147846.1"/>
</dbReference>